<keyword evidence="2 3" id="KW-0040">ANK repeat</keyword>
<feature type="region of interest" description="Disordered" evidence="5">
    <location>
        <begin position="552"/>
        <end position="596"/>
    </location>
</feature>
<organism evidence="7 8">
    <name type="scientific">Botrytis paeoniae</name>
    <dbReference type="NCBI Taxonomy" id="278948"/>
    <lineage>
        <taxon>Eukaryota</taxon>
        <taxon>Fungi</taxon>
        <taxon>Dikarya</taxon>
        <taxon>Ascomycota</taxon>
        <taxon>Pezizomycotina</taxon>
        <taxon>Leotiomycetes</taxon>
        <taxon>Helotiales</taxon>
        <taxon>Sclerotiniaceae</taxon>
        <taxon>Botrytis</taxon>
    </lineage>
</organism>
<gene>
    <name evidence="7" type="ORF">BPAE_0285g00140</name>
</gene>
<reference evidence="7 8" key="1">
    <citation type="submission" date="2017-12" db="EMBL/GenBank/DDBJ databases">
        <title>Comparative genomics of Botrytis spp.</title>
        <authorList>
            <person name="Valero-Jimenez C.A."/>
            <person name="Tapia P."/>
            <person name="Veloso J."/>
            <person name="Silva-Moreno E."/>
            <person name="Staats M."/>
            <person name="Valdes J.H."/>
            <person name="Van Kan J.A.L."/>
        </authorList>
    </citation>
    <scope>NUCLEOTIDE SEQUENCE [LARGE SCALE GENOMIC DNA]</scope>
    <source>
        <strain evidence="7 8">Bp0003</strain>
    </source>
</reference>
<feature type="compositionally biased region" description="Polar residues" evidence="5">
    <location>
        <begin position="586"/>
        <end position="596"/>
    </location>
</feature>
<sequence>MAEALGVASSIAGLVSLADTVVRLGYKYIRDVKDAEKSVQNLVEEVNNLSGVLHSLENMAQALEAQDTLVHSSSKIKHLYSCQITLEKMTDQLQKAIPELKSTSQKLKWPFKKAVFASIESISYTAMFGCISRLRDRNIVLDFNWRNEVGNTILHEYMERMDRCWAREHPVILTAVLQYQANLTISNNLNITPIELLISRTESDSNELLSLIKIWRAGDISSACEKDPGLLERLLDAANSAVKVEYIFRQLAKDLDSHIQFLQDILARYCTVDHMKELFSLRVKDGLQKDPIFALEEGSSDEEGSYEGSSDEEGSDDRLSVVGEREAYTTTNEEGNGENGASMDRLTRKDKPSITKDIHSSFSFVEKDQDNGLPAIESFEYAYLVAKMENVPTNKTLAESDEFLVVDEKTHSYLHLLSGSHDSADFGKLRLLLAHDPDLEIRNRQDLTPLAIAIRSKNLRAMYALLISGADIGARLSHRQTYLHLSCCLGNEEAVWALLCAGADTSHKDDYRHTAEDLAANIGRSDIVDLFSGRGDDDSWAGSHYSEYSTDEYLDEDLSNSKESDISDSGQLPPLSTPQDLAYRPKSSQSTSTLGE</sequence>
<evidence type="ECO:0000313" key="7">
    <source>
        <dbReference type="EMBL" id="TGO20569.1"/>
    </source>
</evidence>
<evidence type="ECO:0000256" key="3">
    <source>
        <dbReference type="PROSITE-ProRule" id="PRU00023"/>
    </source>
</evidence>
<name>A0A4Z1FB77_9HELO</name>
<dbReference type="Pfam" id="PF00023">
    <property type="entry name" value="Ank"/>
    <property type="match status" value="1"/>
</dbReference>
<evidence type="ECO:0000256" key="1">
    <source>
        <dbReference type="ARBA" id="ARBA00022737"/>
    </source>
</evidence>
<feature type="compositionally biased region" description="Basic and acidic residues" evidence="5">
    <location>
        <begin position="316"/>
        <end position="327"/>
    </location>
</feature>
<dbReference type="Pfam" id="PF17111">
    <property type="entry name" value="PigL_N"/>
    <property type="match status" value="1"/>
</dbReference>
<dbReference type="InterPro" id="IPR002110">
    <property type="entry name" value="Ankyrin_rpt"/>
</dbReference>
<dbReference type="PANTHER" id="PTHR46680">
    <property type="entry name" value="NF-KAPPA-B INHIBITOR ALPHA"/>
    <property type="match status" value="1"/>
</dbReference>
<evidence type="ECO:0000259" key="6">
    <source>
        <dbReference type="Pfam" id="PF17111"/>
    </source>
</evidence>
<keyword evidence="8" id="KW-1185">Reference proteome</keyword>
<keyword evidence="1" id="KW-0677">Repeat</keyword>
<feature type="compositionally biased region" description="Acidic residues" evidence="5">
    <location>
        <begin position="298"/>
        <end position="315"/>
    </location>
</feature>
<dbReference type="Gene3D" id="1.25.40.20">
    <property type="entry name" value="Ankyrin repeat-containing domain"/>
    <property type="match status" value="1"/>
</dbReference>
<evidence type="ECO:0000313" key="8">
    <source>
        <dbReference type="Proteomes" id="UP000297910"/>
    </source>
</evidence>
<evidence type="ECO:0000256" key="4">
    <source>
        <dbReference type="SAM" id="Coils"/>
    </source>
</evidence>
<dbReference type="PROSITE" id="PS50088">
    <property type="entry name" value="ANK_REPEAT"/>
    <property type="match status" value="1"/>
</dbReference>
<dbReference type="SUPFAM" id="SSF48403">
    <property type="entry name" value="Ankyrin repeat"/>
    <property type="match status" value="1"/>
</dbReference>
<dbReference type="InterPro" id="IPR036770">
    <property type="entry name" value="Ankyrin_rpt-contain_sf"/>
</dbReference>
<feature type="repeat" description="ANK" evidence="3">
    <location>
        <begin position="478"/>
        <end position="510"/>
    </location>
</feature>
<proteinExistence type="predicted"/>
<dbReference type="EMBL" id="PQXI01000284">
    <property type="protein sequence ID" value="TGO20569.1"/>
    <property type="molecule type" value="Genomic_DNA"/>
</dbReference>
<evidence type="ECO:0000256" key="2">
    <source>
        <dbReference type="ARBA" id="ARBA00023043"/>
    </source>
</evidence>
<accession>A0A4Z1FB77</accession>
<evidence type="ECO:0000256" key="5">
    <source>
        <dbReference type="SAM" id="MobiDB-lite"/>
    </source>
</evidence>
<dbReference type="Proteomes" id="UP000297910">
    <property type="component" value="Unassembled WGS sequence"/>
</dbReference>
<dbReference type="PANTHER" id="PTHR46680:SF3">
    <property type="entry name" value="NF-KAPPA-B INHIBITOR CACTUS"/>
    <property type="match status" value="1"/>
</dbReference>
<dbReference type="InterPro" id="IPR031348">
    <property type="entry name" value="PigL_N"/>
</dbReference>
<feature type="region of interest" description="Disordered" evidence="5">
    <location>
        <begin position="295"/>
        <end position="348"/>
    </location>
</feature>
<dbReference type="InterPro" id="IPR051070">
    <property type="entry name" value="NF-kappa-B_inhibitor"/>
</dbReference>
<dbReference type="AlphaFoldDB" id="A0A4Z1FB77"/>
<feature type="coiled-coil region" evidence="4">
    <location>
        <begin position="32"/>
        <end position="66"/>
    </location>
</feature>
<feature type="domain" description="Azaphilone pigments biosynthesis cluster protein L N-terminal" evidence="6">
    <location>
        <begin position="2"/>
        <end position="96"/>
    </location>
</feature>
<protein>
    <recommendedName>
        <fullName evidence="6">Azaphilone pigments biosynthesis cluster protein L N-terminal domain-containing protein</fullName>
    </recommendedName>
</protein>
<dbReference type="SMART" id="SM00248">
    <property type="entry name" value="ANK"/>
    <property type="match status" value="4"/>
</dbReference>
<keyword evidence="4" id="KW-0175">Coiled coil</keyword>
<comment type="caution">
    <text evidence="7">The sequence shown here is derived from an EMBL/GenBank/DDBJ whole genome shotgun (WGS) entry which is preliminary data.</text>
</comment>